<dbReference type="OrthoDB" id="2238957at2759"/>
<dbReference type="EMBL" id="JAAAJA010000686">
    <property type="protein sequence ID" value="KAG0250441.1"/>
    <property type="molecule type" value="Genomic_DNA"/>
</dbReference>
<feature type="coiled-coil region" evidence="1">
    <location>
        <begin position="51"/>
        <end position="124"/>
    </location>
</feature>
<protein>
    <submittedName>
        <fullName evidence="3">Uncharacterized protein</fullName>
    </submittedName>
</protein>
<evidence type="ECO:0000313" key="4">
    <source>
        <dbReference type="Proteomes" id="UP000726737"/>
    </source>
</evidence>
<keyword evidence="4" id="KW-1185">Reference proteome</keyword>
<dbReference type="AlphaFoldDB" id="A0A9P6PN51"/>
<feature type="region of interest" description="Disordered" evidence="2">
    <location>
        <begin position="466"/>
        <end position="506"/>
    </location>
</feature>
<feature type="region of interest" description="Disordered" evidence="2">
    <location>
        <begin position="309"/>
        <end position="339"/>
    </location>
</feature>
<feature type="compositionally biased region" description="Polar residues" evidence="2">
    <location>
        <begin position="317"/>
        <end position="339"/>
    </location>
</feature>
<accession>A0A9P6PN51</accession>
<feature type="coiled-coil region" evidence="1">
    <location>
        <begin position="163"/>
        <end position="276"/>
    </location>
</feature>
<evidence type="ECO:0000256" key="2">
    <source>
        <dbReference type="SAM" id="MobiDB-lite"/>
    </source>
</evidence>
<keyword evidence="1" id="KW-0175">Coiled coil</keyword>
<sequence>METSTSAAPKTSAEMTPLAMNTTVSTSSSTPQESPTMEENVKNLKRKVISVSKLMGVFENKEQELAKVRKELEEARKEITALRAAPPKVDATVTGDIKRLSDLLAARTQQVKHAKLEADQAKERQSLMESSLARMTQQFKAMEMLKNQTEMKFSRPDKVQEDLNDAHKKVAQLQKDLDQTNRRSKQETSQLREKLMRASAEIADRKVWQEEQKKKWENEEARRTQHLERKIVELEEHLNATGTEQHLEMEFAKDELKDAQDELARTGDKLRDANDKIRTLHHTIIELRVQNGALERKLEHRHEEILGADEFEEINPNDLNSRPSASVQQEVSPNPPSDEQLQSALDALKGLTAQFSVLRWVQGSEDDKQRTAALEAQIKTLMSEKQALQDELTHQLTMPKPTRRLSAPTASDTVAAIETPKKKNRKRVIAESMDAPTVTQSGHPNEDVRSADYDTELGDDSYIIDHDASSLDPTTSAQGIEKKLSKRRKAEVAPRTTTKKPRSGVASLLTKTGKLRRRTTKSKSAVDITQLEIRNISLVPSIANPRSYFSLLMNSAFVHDSQAFMKLDMISNSMPDKLNDLLEAVKDKAKDIADEVGSFRQGQDLNADKIAAWTMEGYTTITISASLCPSEVYIVQLLCLVETRLPEMKIVDTFFHTMYDAILLAAPTEDQLATASVLVRVVTGVCRALGDIQRPRILAYDLLREISKPKSSLVLCEAMASVWPLVFMVTGDITSEDPQRYMLKAWQAVLGTLQEASKDDEVPFGFDTFTKKCGWPHLDDAPFVDELAAELMSIVRTPEFTQSCTTQPGYEFTFRKALELLFIHGYEWIEVYNDFIKPELSKMMLDGCRYAFATPLVASVTRETRSNASKTDENDKAVMDAAPIRLLLEAVLDSEATLNHQVQSALAIVVMSNGQGDQLEKVKQWYGNLKEGEQNALPAPLQDVLA</sequence>
<proteinExistence type="predicted"/>
<dbReference type="Proteomes" id="UP000726737">
    <property type="component" value="Unassembled WGS sequence"/>
</dbReference>
<evidence type="ECO:0000256" key="1">
    <source>
        <dbReference type="SAM" id="Coils"/>
    </source>
</evidence>
<organism evidence="3 4">
    <name type="scientific">Mortierella polycephala</name>
    <dbReference type="NCBI Taxonomy" id="41804"/>
    <lineage>
        <taxon>Eukaryota</taxon>
        <taxon>Fungi</taxon>
        <taxon>Fungi incertae sedis</taxon>
        <taxon>Mucoromycota</taxon>
        <taxon>Mortierellomycotina</taxon>
        <taxon>Mortierellomycetes</taxon>
        <taxon>Mortierellales</taxon>
        <taxon>Mortierellaceae</taxon>
        <taxon>Mortierella</taxon>
    </lineage>
</organism>
<evidence type="ECO:0000313" key="3">
    <source>
        <dbReference type="EMBL" id="KAG0250441.1"/>
    </source>
</evidence>
<feature type="region of interest" description="Disordered" evidence="2">
    <location>
        <begin position="1"/>
        <end position="41"/>
    </location>
</feature>
<name>A0A9P6PN51_9FUNG</name>
<gene>
    <name evidence="3" type="ORF">BG011_008348</name>
</gene>
<reference evidence="3" key="1">
    <citation type="journal article" date="2020" name="Fungal Divers.">
        <title>Resolving the Mortierellaceae phylogeny through synthesis of multi-gene phylogenetics and phylogenomics.</title>
        <authorList>
            <person name="Vandepol N."/>
            <person name="Liber J."/>
            <person name="Desiro A."/>
            <person name="Na H."/>
            <person name="Kennedy M."/>
            <person name="Barry K."/>
            <person name="Grigoriev I.V."/>
            <person name="Miller A.N."/>
            <person name="O'Donnell K."/>
            <person name="Stajich J.E."/>
            <person name="Bonito G."/>
        </authorList>
    </citation>
    <scope>NUCLEOTIDE SEQUENCE</scope>
    <source>
        <strain evidence="3">KOD948</strain>
    </source>
</reference>
<feature type="compositionally biased region" description="Low complexity" evidence="2">
    <location>
        <begin position="22"/>
        <end position="35"/>
    </location>
</feature>
<comment type="caution">
    <text evidence="3">The sequence shown here is derived from an EMBL/GenBank/DDBJ whole genome shotgun (WGS) entry which is preliminary data.</text>
</comment>